<sequence length="170" mass="18363">MIPPDWPHPPFAEDQPFPHLILITHVLDRGFQTGSALGVAVGIVNSLRSTTPSLRMSASIITRTTGSGAFLGFCSMAILLPIRMAGKERIEWQDRSWRLLENKGQMEVDNWSTWGMLAGIGTTAAIMRKNGMPLRGPGLTHIVGGAGLGSLAGVIGYMGWRYGVNGGYRD</sequence>
<keyword evidence="1" id="KW-1133">Transmembrane helix</keyword>
<dbReference type="AlphaFoldDB" id="A0A8E0QVL7"/>
<evidence type="ECO:0000313" key="2">
    <source>
        <dbReference type="EMBL" id="GIC92297.1"/>
    </source>
</evidence>
<dbReference type="InterPro" id="IPR013869">
    <property type="entry name" value="DUF1757"/>
</dbReference>
<feature type="transmembrane region" description="Helical" evidence="1">
    <location>
        <begin position="111"/>
        <end position="127"/>
    </location>
</feature>
<dbReference type="EMBL" id="BBXM02000007">
    <property type="protein sequence ID" value="GIC92297.1"/>
    <property type="molecule type" value="Genomic_DNA"/>
</dbReference>
<feature type="transmembrane region" description="Helical" evidence="1">
    <location>
        <begin position="139"/>
        <end position="160"/>
    </location>
</feature>
<dbReference type="Proteomes" id="UP000036893">
    <property type="component" value="Unassembled WGS sequence"/>
</dbReference>
<dbReference type="RefSeq" id="XP_043149563.1">
    <property type="nucleotide sequence ID" value="XM_043293628.1"/>
</dbReference>
<organism evidence="2 3">
    <name type="scientific">Aspergillus udagawae</name>
    <dbReference type="NCBI Taxonomy" id="91492"/>
    <lineage>
        <taxon>Eukaryota</taxon>
        <taxon>Fungi</taxon>
        <taxon>Dikarya</taxon>
        <taxon>Ascomycota</taxon>
        <taxon>Pezizomycotina</taxon>
        <taxon>Eurotiomycetes</taxon>
        <taxon>Eurotiomycetidae</taxon>
        <taxon>Eurotiales</taxon>
        <taxon>Aspergillaceae</taxon>
        <taxon>Aspergillus</taxon>
        <taxon>Aspergillus subgen. Fumigati</taxon>
    </lineage>
</organism>
<keyword evidence="1" id="KW-0812">Transmembrane</keyword>
<name>A0A8E0QVL7_9EURO</name>
<keyword evidence="1" id="KW-0472">Membrane</keyword>
<evidence type="ECO:0000313" key="3">
    <source>
        <dbReference type="Proteomes" id="UP000036893"/>
    </source>
</evidence>
<gene>
    <name evidence="2" type="ORF">Aud_008763</name>
</gene>
<protein>
    <submittedName>
        <fullName evidence="2">Uncharacterized protein</fullName>
    </submittedName>
</protein>
<dbReference type="GeneID" id="66996240"/>
<accession>A0A8E0QVL7</accession>
<reference evidence="2" key="1">
    <citation type="journal article" date="2015" name="Genome Announc.">
        <title>Draft Genome Sequence of the Pathogenic Filamentous Fungus Aspergillus udagawae Strain IFM 46973T.</title>
        <authorList>
            <person name="Kusuya Y."/>
            <person name="Takahashi-Nakaguchi A."/>
            <person name="Takahashi H."/>
            <person name="Yaguchi T."/>
        </authorList>
    </citation>
    <scope>NUCLEOTIDE SEQUENCE</scope>
    <source>
        <strain evidence="2">IFM 46973</strain>
    </source>
</reference>
<reference evidence="2" key="2">
    <citation type="submission" date="2021-01" db="EMBL/GenBank/DDBJ databases">
        <title>Pan-genome distribution and transcriptional activeness of fungal secondary metabolism genes in Aspergillus section Fumigati.</title>
        <authorList>
            <person name="Takahashi H."/>
            <person name="Umemura M."/>
            <person name="Ninomiya A."/>
            <person name="Kusuya Y."/>
            <person name="Urayama S."/>
            <person name="Shimizu M."/>
            <person name="Watanabe A."/>
            <person name="Kamei K."/>
            <person name="Yaguchi T."/>
            <person name="Hagiwara D."/>
        </authorList>
    </citation>
    <scope>NUCLEOTIDE SEQUENCE</scope>
    <source>
        <strain evidence="2">IFM 46973</strain>
    </source>
</reference>
<feature type="transmembrane region" description="Helical" evidence="1">
    <location>
        <begin position="60"/>
        <end position="82"/>
    </location>
</feature>
<evidence type="ECO:0000256" key="1">
    <source>
        <dbReference type="SAM" id="Phobius"/>
    </source>
</evidence>
<proteinExistence type="predicted"/>
<dbReference type="Pfam" id="PF08560">
    <property type="entry name" value="DUF1757"/>
    <property type="match status" value="1"/>
</dbReference>
<comment type="caution">
    <text evidence="2">The sequence shown here is derived from an EMBL/GenBank/DDBJ whole genome shotgun (WGS) entry which is preliminary data.</text>
</comment>